<organism evidence="1 2">
    <name type="scientific">Pachysolen tannophilus NRRL Y-2460</name>
    <dbReference type="NCBI Taxonomy" id="669874"/>
    <lineage>
        <taxon>Eukaryota</taxon>
        <taxon>Fungi</taxon>
        <taxon>Dikarya</taxon>
        <taxon>Ascomycota</taxon>
        <taxon>Saccharomycotina</taxon>
        <taxon>Pichiomycetes</taxon>
        <taxon>Pachysolenaceae</taxon>
        <taxon>Pachysolen</taxon>
    </lineage>
</organism>
<evidence type="ECO:0000313" key="2">
    <source>
        <dbReference type="Proteomes" id="UP000094236"/>
    </source>
</evidence>
<gene>
    <name evidence="1" type="ORF">PACTADRAFT_52084</name>
</gene>
<name>A0A1E4TP38_PACTA</name>
<keyword evidence="2" id="KW-1185">Reference proteome</keyword>
<reference evidence="2" key="1">
    <citation type="submission" date="2016-05" db="EMBL/GenBank/DDBJ databases">
        <title>Comparative genomics of biotechnologically important yeasts.</title>
        <authorList>
            <consortium name="DOE Joint Genome Institute"/>
            <person name="Riley R."/>
            <person name="Haridas S."/>
            <person name="Wolfe K.H."/>
            <person name="Lopes M.R."/>
            <person name="Hittinger C.T."/>
            <person name="Goker M."/>
            <person name="Salamov A."/>
            <person name="Wisecaver J."/>
            <person name="Long T.M."/>
            <person name="Aerts A.L."/>
            <person name="Barry K."/>
            <person name="Choi C."/>
            <person name="Clum A."/>
            <person name="Coughlan A.Y."/>
            <person name="Deshpande S."/>
            <person name="Douglass A.P."/>
            <person name="Hanson S.J."/>
            <person name="Klenk H.-P."/>
            <person name="Labutti K."/>
            <person name="Lapidus A."/>
            <person name="Lindquist E."/>
            <person name="Lipzen A."/>
            <person name="Meier-Kolthoff J.P."/>
            <person name="Ohm R.A."/>
            <person name="Otillar R.P."/>
            <person name="Pangilinan J."/>
            <person name="Peng Y."/>
            <person name="Rokas A."/>
            <person name="Rosa C.A."/>
            <person name="Scheuner C."/>
            <person name="Sibirny A.A."/>
            <person name="Slot J.C."/>
            <person name="Stielow J.B."/>
            <person name="Sun H."/>
            <person name="Kurtzman C.P."/>
            <person name="Blackwell M."/>
            <person name="Grigoriev I.V."/>
            <person name="Jeffries T.W."/>
        </authorList>
    </citation>
    <scope>NUCLEOTIDE SEQUENCE [LARGE SCALE GENOMIC DNA]</scope>
    <source>
        <strain evidence="2">NRRL Y-2460</strain>
    </source>
</reference>
<proteinExistence type="predicted"/>
<accession>A0A1E4TP38</accession>
<sequence length="266" mass="31402">MKRYPDLSVLIKFLFISTPPPATQKDVSFVYNKVIKDVCEKLNRKFDDDIFLKPYLQKYSLEKSPTKIVSYVQSPGINRLVRFNRYVSVTFETPVLQKPEAKEILPITIKNEIINYKHSQLLLNFSSIKAVLTSSFYEKLFEDKVIENEDQEDKLIRRQDIYSKRLDFPFRSQQSLHSKSLPENLSKADYKTPYWCYHDNDKNKIDFTDIKIRDIDFNKAFQFSMIEHQRGKDIFTDGLGAYDEDNLKKGELRRDSLLFGFKGFVN</sequence>
<evidence type="ECO:0000313" key="1">
    <source>
        <dbReference type="EMBL" id="ODV93511.1"/>
    </source>
</evidence>
<dbReference type="EMBL" id="KV454018">
    <property type="protein sequence ID" value="ODV93511.1"/>
    <property type="molecule type" value="Genomic_DNA"/>
</dbReference>
<dbReference type="Proteomes" id="UP000094236">
    <property type="component" value="Unassembled WGS sequence"/>
</dbReference>
<protein>
    <submittedName>
        <fullName evidence="1">Uncharacterized protein</fullName>
    </submittedName>
</protein>
<dbReference type="AlphaFoldDB" id="A0A1E4TP38"/>